<comment type="caution">
    <text evidence="3">The sequence shown here is derived from an EMBL/GenBank/DDBJ whole genome shotgun (WGS) entry which is preliminary data.</text>
</comment>
<keyword evidence="1" id="KW-0472">Membrane</keyword>
<evidence type="ECO:0000256" key="1">
    <source>
        <dbReference type="SAM" id="Phobius"/>
    </source>
</evidence>
<feature type="transmembrane region" description="Helical" evidence="1">
    <location>
        <begin position="325"/>
        <end position="353"/>
    </location>
</feature>
<feature type="signal peptide" evidence="2">
    <location>
        <begin position="1"/>
        <end position="22"/>
    </location>
</feature>
<dbReference type="Proteomes" id="UP001163046">
    <property type="component" value="Unassembled WGS sequence"/>
</dbReference>
<keyword evidence="2" id="KW-0732">Signal</keyword>
<dbReference type="OrthoDB" id="5984620at2759"/>
<keyword evidence="1" id="KW-1133">Transmembrane helix</keyword>
<organism evidence="3 4">
    <name type="scientific">Desmophyllum pertusum</name>
    <dbReference type="NCBI Taxonomy" id="174260"/>
    <lineage>
        <taxon>Eukaryota</taxon>
        <taxon>Metazoa</taxon>
        <taxon>Cnidaria</taxon>
        <taxon>Anthozoa</taxon>
        <taxon>Hexacorallia</taxon>
        <taxon>Scleractinia</taxon>
        <taxon>Caryophylliina</taxon>
        <taxon>Caryophylliidae</taxon>
        <taxon>Desmophyllum</taxon>
    </lineage>
</organism>
<name>A0A9X0CN91_9CNID</name>
<dbReference type="AlphaFoldDB" id="A0A9X0CN91"/>
<sequence length="644" mass="72889">MYFGYVLFILLYIITVNNRAVARRVKVHRFPSGIDEFEVTDNNKNICTAPEKAKEFCAKHGAINVQNTGESECSDHERTIHCRCNSTKSTFLLHEERCVNNENITRNIHGGTFSDCKFHLAVQNGRNPPRCQTSPVSTLSTNISDTRRYSLCTAHASQDVVNCKIDENNAFYDKAGRWRRLWRLVQRGQSAGAQETTLDGLLQKLISNASRYSGLIVSLQATCLMKSQLNMRLRGQPPYDKLHSCLLLKVSGSRSLTLKPHQLSLKQMNSDITHNQSRYHTGQNETEGNTTIISQATTQQSPTTVPVAELDTEKTEIPSDDNFSLFLKVILIIMGCLTGVLCAQLFHCCWEFASGRRRVHRYKTYMRRRSVDVYQPLVENTRPHSVNGYNNIYESLRSVGNNPVPRRFSYSLYQDLIRASVITSSSTYQAMFAPLETTTRDSFPESSNNDFATVASNGPECDFRVTRENQRRSEPELLDGMDCPLDETRASDLTDRCQSSLSSSLQEEGMVAVGIEFDGDSASVVSLSSLTFCEEEDYQENEQTVLESDSTVNNDSSDEHQHQYLEIVNTTCNNESSESDIPHDGLHDRESDTTSDMTVNWIHLVMAYMTVNRIHLVMAYMTVNWIHLVMAYMTVNQTVYQSVD</sequence>
<reference evidence="3" key="1">
    <citation type="submission" date="2023-01" db="EMBL/GenBank/DDBJ databases">
        <title>Genome assembly of the deep-sea coral Lophelia pertusa.</title>
        <authorList>
            <person name="Herrera S."/>
            <person name="Cordes E."/>
        </authorList>
    </citation>
    <scope>NUCLEOTIDE SEQUENCE</scope>
    <source>
        <strain evidence="3">USNM1676648</strain>
        <tissue evidence="3">Polyp</tissue>
    </source>
</reference>
<keyword evidence="1" id="KW-0812">Transmembrane</keyword>
<evidence type="ECO:0000313" key="3">
    <source>
        <dbReference type="EMBL" id="KAJ7369570.1"/>
    </source>
</evidence>
<gene>
    <name evidence="3" type="ORF">OS493_037911</name>
</gene>
<accession>A0A9X0CN91</accession>
<protein>
    <submittedName>
        <fullName evidence="3">Uncharacterized protein</fullName>
    </submittedName>
</protein>
<proteinExistence type="predicted"/>
<feature type="transmembrane region" description="Helical" evidence="1">
    <location>
        <begin position="616"/>
        <end position="635"/>
    </location>
</feature>
<keyword evidence="4" id="KW-1185">Reference proteome</keyword>
<dbReference type="EMBL" id="MU826905">
    <property type="protein sequence ID" value="KAJ7369570.1"/>
    <property type="molecule type" value="Genomic_DNA"/>
</dbReference>
<feature type="chain" id="PRO_5040748178" evidence="2">
    <location>
        <begin position="23"/>
        <end position="644"/>
    </location>
</feature>
<evidence type="ECO:0000256" key="2">
    <source>
        <dbReference type="SAM" id="SignalP"/>
    </source>
</evidence>
<evidence type="ECO:0000313" key="4">
    <source>
        <dbReference type="Proteomes" id="UP001163046"/>
    </source>
</evidence>